<organism evidence="1 2">
    <name type="scientific">Sphingomonas glacialis</name>
    <dbReference type="NCBI Taxonomy" id="658225"/>
    <lineage>
        <taxon>Bacteria</taxon>
        <taxon>Pseudomonadati</taxon>
        <taxon>Pseudomonadota</taxon>
        <taxon>Alphaproteobacteria</taxon>
        <taxon>Sphingomonadales</taxon>
        <taxon>Sphingomonadaceae</taxon>
        <taxon>Sphingomonas</taxon>
    </lineage>
</organism>
<sequence length="94" mass="10142">MFGMMAVSGWHTAMVHDDDAMHVAAVEHDHAPSQPTDPDAPIHLLAHTLGQWVTIAEPFATLIVIVVADRSWSAPEANFRSGIDPAALLRPPRG</sequence>
<dbReference type="AlphaFoldDB" id="A0A502FCU1"/>
<accession>A0A502FCU1</accession>
<dbReference type="EMBL" id="RCZC01000011">
    <property type="protein sequence ID" value="TPG47119.1"/>
    <property type="molecule type" value="Genomic_DNA"/>
</dbReference>
<proteinExistence type="predicted"/>
<keyword evidence="2" id="KW-1185">Reference proteome</keyword>
<name>A0A502FCU1_9SPHN</name>
<protein>
    <submittedName>
        <fullName evidence="1">Uncharacterized protein</fullName>
    </submittedName>
</protein>
<evidence type="ECO:0000313" key="2">
    <source>
        <dbReference type="Proteomes" id="UP000319931"/>
    </source>
</evidence>
<gene>
    <name evidence="1" type="ORF">EAH76_22155</name>
</gene>
<dbReference type="Proteomes" id="UP000319931">
    <property type="component" value="Unassembled WGS sequence"/>
</dbReference>
<reference evidence="1 2" key="1">
    <citation type="journal article" date="2019" name="Environ. Microbiol.">
        <title>Species interactions and distinct microbial communities in high Arctic permafrost affected cryosols are associated with the CH4 and CO2 gas fluxes.</title>
        <authorList>
            <person name="Altshuler I."/>
            <person name="Hamel J."/>
            <person name="Turney S."/>
            <person name="Magnuson E."/>
            <person name="Levesque R."/>
            <person name="Greer C."/>
            <person name="Whyte L.G."/>
        </authorList>
    </citation>
    <scope>NUCLEOTIDE SEQUENCE [LARGE SCALE GENOMIC DNA]</scope>
    <source>
        <strain evidence="1 2">E6.1</strain>
    </source>
</reference>
<evidence type="ECO:0000313" key="1">
    <source>
        <dbReference type="EMBL" id="TPG47119.1"/>
    </source>
</evidence>
<comment type="caution">
    <text evidence="1">The sequence shown here is derived from an EMBL/GenBank/DDBJ whole genome shotgun (WGS) entry which is preliminary data.</text>
</comment>